<reference evidence="1 2" key="1">
    <citation type="submission" date="2012-02" db="EMBL/GenBank/DDBJ databases">
        <title>The Genome Sequence of Parabacteroides johnsonii CL02T12C29.</title>
        <authorList>
            <consortium name="The Broad Institute Genome Sequencing Platform"/>
            <person name="Earl A."/>
            <person name="Ward D."/>
            <person name="Feldgarden M."/>
            <person name="Gevers D."/>
            <person name="Zitomersky N.L."/>
            <person name="Coyne M.J."/>
            <person name="Comstock L.E."/>
            <person name="Young S.K."/>
            <person name="Zeng Q."/>
            <person name="Gargeya S."/>
            <person name="Fitzgerald M."/>
            <person name="Haas B."/>
            <person name="Abouelleil A."/>
            <person name="Alvarado L."/>
            <person name="Arachchi H.M."/>
            <person name="Berlin A."/>
            <person name="Chapman S.B."/>
            <person name="Gearin G."/>
            <person name="Goldberg J."/>
            <person name="Griggs A."/>
            <person name="Gujja S."/>
            <person name="Hansen M."/>
            <person name="Heiman D."/>
            <person name="Howarth C."/>
            <person name="Larimer J."/>
            <person name="Lui A."/>
            <person name="MacDonald P.J.P."/>
            <person name="McCowen C."/>
            <person name="Montmayeur A."/>
            <person name="Murphy C."/>
            <person name="Neiman D."/>
            <person name="Pearson M."/>
            <person name="Priest M."/>
            <person name="Roberts A."/>
            <person name="Saif S."/>
            <person name="Shea T."/>
            <person name="Sisk P."/>
            <person name="Stolte C."/>
            <person name="Sykes S."/>
            <person name="Wortman J."/>
            <person name="Nusbaum C."/>
            <person name="Birren B."/>
        </authorList>
    </citation>
    <scope>NUCLEOTIDE SEQUENCE [LARGE SCALE GENOMIC DNA]</scope>
    <source>
        <strain evidence="1 2">CL02T12C29</strain>
    </source>
</reference>
<name>K5YWT5_9BACT</name>
<dbReference type="Proteomes" id="UP000001218">
    <property type="component" value="Unassembled WGS sequence"/>
</dbReference>
<protein>
    <submittedName>
        <fullName evidence="1">Uncharacterized protein</fullName>
    </submittedName>
</protein>
<dbReference type="EMBL" id="AGZP01000027">
    <property type="protein sequence ID" value="EKN07609.1"/>
    <property type="molecule type" value="Genomic_DNA"/>
</dbReference>
<gene>
    <name evidence="1" type="ORF">HMPREF1077_02721</name>
</gene>
<dbReference type="HOGENOM" id="CLU_3331121_0_0_10"/>
<sequence length="38" mass="4177">MKKGENELMGLVVAQTKKSNSGISIKDSTSWFYVANIT</sequence>
<evidence type="ECO:0000313" key="2">
    <source>
        <dbReference type="Proteomes" id="UP000001218"/>
    </source>
</evidence>
<evidence type="ECO:0000313" key="1">
    <source>
        <dbReference type="EMBL" id="EKN07609.1"/>
    </source>
</evidence>
<accession>K5YWT5</accession>
<comment type="caution">
    <text evidence="1">The sequence shown here is derived from an EMBL/GenBank/DDBJ whole genome shotgun (WGS) entry which is preliminary data.</text>
</comment>
<organism evidence="1 2">
    <name type="scientific">Parabacteroides johnsonii CL02T12C29</name>
    <dbReference type="NCBI Taxonomy" id="999419"/>
    <lineage>
        <taxon>Bacteria</taxon>
        <taxon>Pseudomonadati</taxon>
        <taxon>Bacteroidota</taxon>
        <taxon>Bacteroidia</taxon>
        <taxon>Bacteroidales</taxon>
        <taxon>Tannerellaceae</taxon>
        <taxon>Parabacteroides</taxon>
    </lineage>
</organism>
<dbReference type="AlphaFoldDB" id="K5YWT5"/>
<proteinExistence type="predicted"/>